<comment type="caution">
    <text evidence="2">The sequence shown here is derived from an EMBL/GenBank/DDBJ whole genome shotgun (WGS) entry which is preliminary data.</text>
</comment>
<accession>A0ABP8QLL1</accession>
<gene>
    <name evidence="2" type="ORF">GCM10023191_058870</name>
</gene>
<protein>
    <recommendedName>
        <fullName evidence="4">Lipoprotein</fullName>
    </recommendedName>
</protein>
<reference evidence="3" key="1">
    <citation type="journal article" date="2019" name="Int. J. Syst. Evol. Microbiol.">
        <title>The Global Catalogue of Microorganisms (GCM) 10K type strain sequencing project: providing services to taxonomists for standard genome sequencing and annotation.</title>
        <authorList>
            <consortium name="The Broad Institute Genomics Platform"/>
            <consortium name="The Broad Institute Genome Sequencing Center for Infectious Disease"/>
            <person name="Wu L."/>
            <person name="Ma J."/>
        </authorList>
    </citation>
    <scope>NUCLEOTIDE SEQUENCE [LARGE SCALE GENOMIC DNA]</scope>
    <source>
        <strain evidence="3">JCM 17933</strain>
    </source>
</reference>
<dbReference type="EMBL" id="BAABHF010000035">
    <property type="protein sequence ID" value="GAA4504500.1"/>
    <property type="molecule type" value="Genomic_DNA"/>
</dbReference>
<dbReference type="Proteomes" id="UP001500503">
    <property type="component" value="Unassembled WGS sequence"/>
</dbReference>
<evidence type="ECO:0008006" key="4">
    <source>
        <dbReference type="Google" id="ProtNLM"/>
    </source>
</evidence>
<sequence length="207" mass="21411">MLSGRDGVTVPSKVVVRVATFGGSPEQAVRPTINGMTLRMALAGLALASLLTGCGGGHGHSASSTPATSGARQGAARGNDAALWRQLAACLRRHGVPNFPDPVQDPSGSWGPPANTSKPPQSAMTACKSIANQLPGRRPAASAGDMAKLRRFAQCMRAHGVSDWPDPKADGSFDLPQRLRAGKQVFKTQLAACRQYMTGGQILVSGG</sequence>
<feature type="region of interest" description="Disordered" evidence="1">
    <location>
        <begin position="56"/>
        <end position="76"/>
    </location>
</feature>
<evidence type="ECO:0000256" key="1">
    <source>
        <dbReference type="SAM" id="MobiDB-lite"/>
    </source>
</evidence>
<keyword evidence="3" id="KW-1185">Reference proteome</keyword>
<proteinExistence type="predicted"/>
<organism evidence="2 3">
    <name type="scientific">Actinoallomurus oryzae</name>
    <dbReference type="NCBI Taxonomy" id="502180"/>
    <lineage>
        <taxon>Bacteria</taxon>
        <taxon>Bacillati</taxon>
        <taxon>Actinomycetota</taxon>
        <taxon>Actinomycetes</taxon>
        <taxon>Streptosporangiales</taxon>
        <taxon>Thermomonosporaceae</taxon>
        <taxon>Actinoallomurus</taxon>
    </lineage>
</organism>
<feature type="region of interest" description="Disordered" evidence="1">
    <location>
        <begin position="98"/>
        <end position="122"/>
    </location>
</feature>
<name>A0ABP8QLL1_9ACTN</name>
<evidence type="ECO:0000313" key="2">
    <source>
        <dbReference type="EMBL" id="GAA4504500.1"/>
    </source>
</evidence>
<evidence type="ECO:0000313" key="3">
    <source>
        <dbReference type="Proteomes" id="UP001500503"/>
    </source>
</evidence>